<dbReference type="OrthoDB" id="1931581at2759"/>
<comment type="caution">
    <text evidence="2">The sequence shown here is derived from an EMBL/GenBank/DDBJ whole genome shotgun (WGS) entry which is preliminary data.</text>
</comment>
<reference evidence="2 3" key="1">
    <citation type="submission" date="2020-06" db="EMBL/GenBank/DDBJ databases">
        <title>Transcriptomic and genomic resources for Thalictrum thalictroides and T. hernandezii: Facilitating candidate gene discovery in an emerging model plant lineage.</title>
        <authorList>
            <person name="Arias T."/>
            <person name="Riano-Pachon D.M."/>
            <person name="Di Stilio V.S."/>
        </authorList>
    </citation>
    <scope>NUCLEOTIDE SEQUENCE [LARGE SCALE GENOMIC DNA]</scope>
    <source>
        <strain evidence="3">cv. WT478/WT964</strain>
        <tissue evidence="2">Leaves</tissue>
    </source>
</reference>
<evidence type="ECO:0000313" key="3">
    <source>
        <dbReference type="Proteomes" id="UP000554482"/>
    </source>
</evidence>
<proteinExistence type="predicted"/>
<dbReference type="EMBL" id="JABWDY010011392">
    <property type="protein sequence ID" value="KAF5199845.1"/>
    <property type="molecule type" value="Genomic_DNA"/>
</dbReference>
<evidence type="ECO:0000313" key="2">
    <source>
        <dbReference type="EMBL" id="KAF5199845.1"/>
    </source>
</evidence>
<name>A0A7J6WTP3_THATH</name>
<dbReference type="Proteomes" id="UP000554482">
    <property type="component" value="Unassembled WGS sequence"/>
</dbReference>
<gene>
    <name evidence="2" type="ORF">FRX31_010567</name>
</gene>
<evidence type="ECO:0000256" key="1">
    <source>
        <dbReference type="SAM" id="Phobius"/>
    </source>
</evidence>
<keyword evidence="1" id="KW-0812">Transmembrane</keyword>
<organism evidence="2 3">
    <name type="scientific">Thalictrum thalictroides</name>
    <name type="common">Rue-anemone</name>
    <name type="synonym">Anemone thalictroides</name>
    <dbReference type="NCBI Taxonomy" id="46969"/>
    <lineage>
        <taxon>Eukaryota</taxon>
        <taxon>Viridiplantae</taxon>
        <taxon>Streptophyta</taxon>
        <taxon>Embryophyta</taxon>
        <taxon>Tracheophyta</taxon>
        <taxon>Spermatophyta</taxon>
        <taxon>Magnoliopsida</taxon>
        <taxon>Ranunculales</taxon>
        <taxon>Ranunculaceae</taxon>
        <taxon>Thalictroideae</taxon>
        <taxon>Thalictrum</taxon>
    </lineage>
</organism>
<sequence length="102" mass="11892">MHLFSRYPPCAGPLSKEMKTTRWTIVSLIRDSFSMLLVTWWYNKWIKGLCGSISLSVDHLLQYFHRFKLVWQGYCSSTSTTYLVIISCSSLIIIITTSRFTE</sequence>
<feature type="transmembrane region" description="Helical" evidence="1">
    <location>
        <begin position="81"/>
        <end position="100"/>
    </location>
</feature>
<keyword evidence="3" id="KW-1185">Reference proteome</keyword>
<protein>
    <submittedName>
        <fullName evidence="2">Uncharacterized protein</fullName>
    </submittedName>
</protein>
<dbReference type="AlphaFoldDB" id="A0A7J6WTP3"/>
<keyword evidence="1" id="KW-0472">Membrane</keyword>
<accession>A0A7J6WTP3</accession>
<keyword evidence="1" id="KW-1133">Transmembrane helix</keyword>